<accession>A0A840V5Q8</accession>
<feature type="transmembrane region" description="Helical" evidence="1">
    <location>
        <begin position="90"/>
        <end position="112"/>
    </location>
</feature>
<evidence type="ECO:0000313" key="3">
    <source>
        <dbReference type="Proteomes" id="UP000539642"/>
    </source>
</evidence>
<dbReference type="AlphaFoldDB" id="A0A840V5Q8"/>
<keyword evidence="1" id="KW-1133">Transmembrane helix</keyword>
<sequence length="546" mass="61315">MKPLWNYKDIFDLEFFFHKDSTMRNESLVQRDRDVYLHHIEPTLATPATAQDPGLLLHRWLEHRRQTEFGARGSLSPGTLFIESRRTLRLVILVFGLFSGSIVGLGFFNYAGTTPVNIFSFLVFFIFTQVLALIALLMSAALRSLLRRRTIPPPLAVRLIADLITRTILWGHRNLLGRMWADSRDSLAASIGLLKSTQKIYGSLFFWPLFALLQVFAIAMNAGLLAATLFRILTSDIAFGWQSTVQFSAQALHRLVALIALPWSWCFPEGVGYPTLTAIQGSRIILKDGISTLATGDLVSWWPFLVLCLLVYGLLPRIILHVVALIMQRRCLNRLNLRHPPCLNLLQRMQTPMVSTQAAPEPRPPATELVSETVAAGDKVTPPMRRRTMLALIPDDIYPAFTEDEIPDLLDNRGYSHSGTVRFMENYEKDREVLDVLRRHDWTGDCGILIFMESWMPPLIAFLSYLGEIRQSVGADIPIVIELLGRSTPAVSALEISEGDWLIWHRKITALGDPFTNLAPRQVQPAVEAAPAPPPTFILGTGTDDT</sequence>
<organism evidence="2 3">
    <name type="scientific">Desulfoprunum benzoelyticum</name>
    <dbReference type="NCBI Taxonomy" id="1506996"/>
    <lineage>
        <taxon>Bacteria</taxon>
        <taxon>Pseudomonadati</taxon>
        <taxon>Thermodesulfobacteriota</taxon>
        <taxon>Desulfobulbia</taxon>
        <taxon>Desulfobulbales</taxon>
        <taxon>Desulfobulbaceae</taxon>
        <taxon>Desulfoprunum</taxon>
    </lineage>
</organism>
<evidence type="ECO:0000313" key="2">
    <source>
        <dbReference type="EMBL" id="MBB5349089.1"/>
    </source>
</evidence>
<reference evidence="2 3" key="1">
    <citation type="submission" date="2020-08" db="EMBL/GenBank/DDBJ databases">
        <title>Genomic Encyclopedia of Type Strains, Phase IV (KMG-IV): sequencing the most valuable type-strain genomes for metagenomic binning, comparative biology and taxonomic classification.</title>
        <authorList>
            <person name="Goeker M."/>
        </authorList>
    </citation>
    <scope>NUCLEOTIDE SEQUENCE [LARGE SCALE GENOMIC DNA]</scope>
    <source>
        <strain evidence="2 3">DSM 28570</strain>
    </source>
</reference>
<feature type="transmembrane region" description="Helical" evidence="1">
    <location>
        <begin position="301"/>
        <end position="327"/>
    </location>
</feature>
<keyword evidence="1" id="KW-0812">Transmembrane</keyword>
<gene>
    <name evidence="2" type="ORF">HNQ81_002840</name>
</gene>
<feature type="transmembrane region" description="Helical" evidence="1">
    <location>
        <begin position="118"/>
        <end position="142"/>
    </location>
</feature>
<dbReference type="InterPro" id="IPR021296">
    <property type="entry name" value="DUF2868"/>
</dbReference>
<evidence type="ECO:0008006" key="4">
    <source>
        <dbReference type="Google" id="ProtNLM"/>
    </source>
</evidence>
<name>A0A840V5Q8_9BACT</name>
<dbReference type="EMBL" id="JACHEO010000019">
    <property type="protein sequence ID" value="MBB5349089.1"/>
    <property type="molecule type" value="Genomic_DNA"/>
</dbReference>
<feature type="transmembrane region" description="Helical" evidence="1">
    <location>
        <begin position="204"/>
        <end position="233"/>
    </location>
</feature>
<protein>
    <recommendedName>
        <fullName evidence="4">DUF2868 domain-containing protein</fullName>
    </recommendedName>
</protein>
<dbReference type="Pfam" id="PF11067">
    <property type="entry name" value="DUF2868"/>
    <property type="match status" value="1"/>
</dbReference>
<keyword evidence="1" id="KW-0472">Membrane</keyword>
<keyword evidence="3" id="KW-1185">Reference proteome</keyword>
<proteinExistence type="predicted"/>
<dbReference type="RefSeq" id="WP_183351902.1">
    <property type="nucleotide sequence ID" value="NZ_JACHEO010000019.1"/>
</dbReference>
<dbReference type="Proteomes" id="UP000539642">
    <property type="component" value="Unassembled WGS sequence"/>
</dbReference>
<evidence type="ECO:0000256" key="1">
    <source>
        <dbReference type="SAM" id="Phobius"/>
    </source>
</evidence>
<comment type="caution">
    <text evidence="2">The sequence shown here is derived from an EMBL/GenBank/DDBJ whole genome shotgun (WGS) entry which is preliminary data.</text>
</comment>